<dbReference type="InterPro" id="IPR005175">
    <property type="entry name" value="PPC_dom"/>
</dbReference>
<dbReference type="STRING" id="320771.Cflav_PD5381"/>
<dbReference type="SUPFAM" id="SSF117856">
    <property type="entry name" value="AF0104/ALDC/Ptd012-like"/>
    <property type="match status" value="1"/>
</dbReference>
<evidence type="ECO:0000259" key="1">
    <source>
        <dbReference type="PROSITE" id="PS51742"/>
    </source>
</evidence>
<comment type="caution">
    <text evidence="2">The sequence shown here is derived from an EMBL/GenBank/DDBJ whole genome shotgun (WGS) entry which is preliminary data.</text>
</comment>
<dbReference type="Gene3D" id="3.30.1330.80">
    <property type="entry name" value="Hypothetical protein, similar to alpha- acetolactate decarboxylase, domain 2"/>
    <property type="match status" value="1"/>
</dbReference>
<accession>B9XB61</accession>
<dbReference type="Proteomes" id="UP000003688">
    <property type="component" value="Unassembled WGS sequence"/>
</dbReference>
<dbReference type="Pfam" id="PF03479">
    <property type="entry name" value="PCC"/>
    <property type="match status" value="1"/>
</dbReference>
<reference evidence="2 3" key="1">
    <citation type="journal article" date="2011" name="J. Bacteriol.">
        <title>Genome sequence of 'Pedosphaera parvula' Ellin514, an aerobic Verrucomicrobial isolate from pasture soil.</title>
        <authorList>
            <person name="Kant R."/>
            <person name="van Passel M.W."/>
            <person name="Sangwan P."/>
            <person name="Palva A."/>
            <person name="Lucas S."/>
            <person name="Copeland A."/>
            <person name="Lapidus A."/>
            <person name="Glavina Del Rio T."/>
            <person name="Dalin E."/>
            <person name="Tice H."/>
            <person name="Bruce D."/>
            <person name="Goodwin L."/>
            <person name="Pitluck S."/>
            <person name="Chertkov O."/>
            <person name="Larimer F.W."/>
            <person name="Land M.L."/>
            <person name="Hauser L."/>
            <person name="Brettin T.S."/>
            <person name="Detter J.C."/>
            <person name="Han S."/>
            <person name="de Vos W.M."/>
            <person name="Janssen P.H."/>
            <person name="Smidt H."/>
        </authorList>
    </citation>
    <scope>NUCLEOTIDE SEQUENCE [LARGE SCALE GENOMIC DNA]</scope>
    <source>
        <strain evidence="2 3">Ellin514</strain>
    </source>
</reference>
<dbReference type="PANTHER" id="PTHR34988">
    <property type="entry name" value="PROTEIN, PUTATIVE-RELATED"/>
    <property type="match status" value="1"/>
</dbReference>
<dbReference type="RefSeq" id="WP_007413059.1">
    <property type="nucleotide sequence ID" value="NZ_ABOX02000003.1"/>
</dbReference>
<proteinExistence type="predicted"/>
<gene>
    <name evidence="2" type="ORF">Cflav_PD5381</name>
</gene>
<dbReference type="InterPro" id="IPR025707">
    <property type="entry name" value="DNA_bp_PD1"/>
</dbReference>
<dbReference type="PIRSF" id="PIRSF016702">
    <property type="entry name" value="DNA_bp_PD1"/>
    <property type="match status" value="1"/>
</dbReference>
<evidence type="ECO:0000313" key="3">
    <source>
        <dbReference type="Proteomes" id="UP000003688"/>
    </source>
</evidence>
<keyword evidence="3" id="KW-1185">Reference proteome</keyword>
<dbReference type="AlphaFoldDB" id="B9XB61"/>
<dbReference type="EMBL" id="ABOX02000003">
    <property type="protein sequence ID" value="EEF62746.1"/>
    <property type="molecule type" value="Genomic_DNA"/>
</dbReference>
<sequence precursor="true">MKSKLLLDEGEKVYVVVLETGEEVVSLLMEFALEKQLTASQITGIGALREVTLGHFNLEKRDYKRIPLKEQVEVLSLVGNIATDKNQPRIHAHIVVGRSDGSAFGGHLIEAYVRPTLEVIIQETPEHLWRKTDPATGLALIDLDR</sequence>
<dbReference type="PROSITE" id="PS51742">
    <property type="entry name" value="PPC"/>
    <property type="match status" value="1"/>
</dbReference>
<protein>
    <recommendedName>
        <fullName evidence="1">PPC domain-containing protein</fullName>
    </recommendedName>
</protein>
<name>B9XB61_PEDPL</name>
<dbReference type="OrthoDB" id="9798999at2"/>
<dbReference type="PANTHER" id="PTHR34988:SF1">
    <property type="entry name" value="DNA-BINDING PROTEIN"/>
    <property type="match status" value="1"/>
</dbReference>
<organism evidence="2 3">
    <name type="scientific">Pedosphaera parvula (strain Ellin514)</name>
    <dbReference type="NCBI Taxonomy" id="320771"/>
    <lineage>
        <taxon>Bacteria</taxon>
        <taxon>Pseudomonadati</taxon>
        <taxon>Verrucomicrobiota</taxon>
        <taxon>Pedosphaerae</taxon>
        <taxon>Pedosphaerales</taxon>
        <taxon>Pedosphaeraceae</taxon>
        <taxon>Pedosphaera</taxon>
    </lineage>
</organism>
<feature type="domain" description="PPC" evidence="1">
    <location>
        <begin position="7"/>
        <end position="144"/>
    </location>
</feature>
<evidence type="ECO:0000313" key="2">
    <source>
        <dbReference type="EMBL" id="EEF62746.1"/>
    </source>
</evidence>
<dbReference type="CDD" id="cd11378">
    <property type="entry name" value="DUF296"/>
    <property type="match status" value="1"/>
</dbReference>